<keyword evidence="6" id="KW-0472">Membrane</keyword>
<dbReference type="PANTHER" id="PTHR42698:SF1">
    <property type="entry name" value="GTPASE ERA, MITOCHONDRIAL"/>
    <property type="match status" value="1"/>
</dbReference>
<comment type="function">
    <text evidence="6">An essential GTPase that binds both GDP and GTP, with rapid nucleotide exchange. Plays a role in 16S rRNA processing and 30S ribosomal subunit biogenesis and possibly also in cell cycle regulation and energy metabolism.</text>
</comment>
<evidence type="ECO:0000256" key="1">
    <source>
        <dbReference type="ARBA" id="ARBA00007921"/>
    </source>
</evidence>
<feature type="binding site" evidence="6">
    <location>
        <begin position="68"/>
        <end position="72"/>
    </location>
    <ligand>
        <name>GTP</name>
        <dbReference type="ChEBI" id="CHEBI:37565"/>
    </ligand>
</feature>
<evidence type="ECO:0000256" key="6">
    <source>
        <dbReference type="HAMAP-Rule" id="MF_00367"/>
    </source>
</evidence>
<feature type="domain" description="KH type-2" evidence="9">
    <location>
        <begin position="212"/>
        <end position="289"/>
    </location>
</feature>
<dbReference type="InterPro" id="IPR006073">
    <property type="entry name" value="GTP-bd"/>
</dbReference>
<feature type="binding site" evidence="6">
    <location>
        <begin position="131"/>
        <end position="134"/>
    </location>
    <ligand>
        <name>GTP</name>
        <dbReference type="ChEBI" id="CHEBI:37565"/>
    </ligand>
</feature>
<dbReference type="SUPFAM" id="SSF54814">
    <property type="entry name" value="Prokaryotic type KH domain (KH-domain type II)"/>
    <property type="match status" value="1"/>
</dbReference>
<evidence type="ECO:0000256" key="2">
    <source>
        <dbReference type="ARBA" id="ARBA00020484"/>
    </source>
</evidence>
<evidence type="ECO:0000256" key="5">
    <source>
        <dbReference type="ARBA" id="ARBA00023134"/>
    </source>
</evidence>
<dbReference type="Pfam" id="PF01926">
    <property type="entry name" value="MMR_HSR1"/>
    <property type="match status" value="1"/>
</dbReference>
<keyword evidence="6" id="KW-0963">Cytoplasm</keyword>
<evidence type="ECO:0000259" key="10">
    <source>
        <dbReference type="PROSITE" id="PS51713"/>
    </source>
</evidence>
<dbReference type="CDD" id="cd22534">
    <property type="entry name" value="KH-II_Era"/>
    <property type="match status" value="1"/>
</dbReference>
<gene>
    <name evidence="6 11" type="primary">era</name>
    <name evidence="11" type="ORF">HMPREF9248_0751</name>
</gene>
<dbReference type="Gene3D" id="3.30.300.20">
    <property type="match status" value="1"/>
</dbReference>
<feature type="domain" description="Era-type G" evidence="10">
    <location>
        <begin position="13"/>
        <end position="181"/>
    </location>
</feature>
<evidence type="ECO:0000256" key="4">
    <source>
        <dbReference type="ARBA" id="ARBA00022884"/>
    </source>
</evidence>
<dbReference type="InterPro" id="IPR015946">
    <property type="entry name" value="KH_dom-like_a/b"/>
</dbReference>
<dbReference type="InterPro" id="IPR030388">
    <property type="entry name" value="G_ERA_dom"/>
</dbReference>
<organism evidence="11 12">
    <name type="scientific">Fannyhessea vaginae PB189-T1-4</name>
    <dbReference type="NCBI Taxonomy" id="866774"/>
    <lineage>
        <taxon>Bacteria</taxon>
        <taxon>Bacillati</taxon>
        <taxon>Actinomycetota</taxon>
        <taxon>Coriobacteriia</taxon>
        <taxon>Coriobacteriales</taxon>
        <taxon>Atopobiaceae</taxon>
        <taxon>Fannyhessea</taxon>
    </lineage>
</organism>
<dbReference type="SUPFAM" id="SSF52540">
    <property type="entry name" value="P-loop containing nucleoside triphosphate hydrolases"/>
    <property type="match status" value="1"/>
</dbReference>
<dbReference type="EMBL" id="AEDQ01000003">
    <property type="protein sequence ID" value="EFL44709.1"/>
    <property type="molecule type" value="Genomic_DNA"/>
</dbReference>
<dbReference type="NCBIfam" id="NF000908">
    <property type="entry name" value="PRK00089.1"/>
    <property type="match status" value="1"/>
</dbReference>
<reference evidence="11 12" key="1">
    <citation type="submission" date="2010-08" db="EMBL/GenBank/DDBJ databases">
        <authorList>
            <person name="Durkin A.S."/>
            <person name="Madupu R."/>
            <person name="Torralba M."/>
            <person name="Gillis M."/>
            <person name="Methe B."/>
            <person name="Sutton G."/>
            <person name="Nelson K.E."/>
        </authorList>
    </citation>
    <scope>NUCLEOTIDE SEQUENCE [LARGE SCALE GENOMIC DNA]</scope>
    <source>
        <strain evidence="11 12">PB189-T1-4</strain>
    </source>
</reference>
<dbReference type="PRINTS" id="PR00326">
    <property type="entry name" value="GTP1OBG"/>
</dbReference>
<dbReference type="PANTHER" id="PTHR42698">
    <property type="entry name" value="GTPASE ERA"/>
    <property type="match status" value="1"/>
</dbReference>
<sequence>MDSNTTAQHEGFKSGFVALVGRPSVGKSTLLNACYGGKIAITSKVAQTTRKRLRAVITSDTSQIILVDTPGLHKPQDALGKTLNQTALLELNDVEVVALLVDATAPIGRGDMWVAKHVHASSAAYKILVLTKADKATQAQVKAQLEASSMLGSFDDTLVVCATQQFGVSEFLHRIEDHLPEGPHWFFDDMDVDATDEELMSEFIREKILNLTHDEIPHSVAVHIDDVVWRSKKLCSIRATIMVERAGQKAIIIGKKATLIKEIGMQARRDIEKLVGAQVFLDLVVRVYPKWRNDQNEIRRLGYEAE</sequence>
<name>A0ABP2J3R8_9ACTN</name>
<keyword evidence="6" id="KW-1003">Cell membrane</keyword>
<protein>
    <recommendedName>
        <fullName evidence="2 6">GTPase Era</fullName>
    </recommendedName>
</protein>
<dbReference type="InterPro" id="IPR027417">
    <property type="entry name" value="P-loop_NTPase"/>
</dbReference>
<dbReference type="RefSeq" id="WP_006303484.1">
    <property type="nucleotide sequence ID" value="NZ_AEDQ01000003.1"/>
</dbReference>
<dbReference type="NCBIfam" id="TIGR00231">
    <property type="entry name" value="small_GTP"/>
    <property type="match status" value="1"/>
</dbReference>
<evidence type="ECO:0000256" key="3">
    <source>
        <dbReference type="ARBA" id="ARBA00022741"/>
    </source>
</evidence>
<dbReference type="Gene3D" id="3.40.50.300">
    <property type="entry name" value="P-loop containing nucleotide triphosphate hydrolases"/>
    <property type="match status" value="1"/>
</dbReference>
<comment type="subcellular location">
    <subcellularLocation>
        <location evidence="6">Cytoplasm</location>
    </subcellularLocation>
    <subcellularLocation>
        <location evidence="6">Cell membrane</location>
        <topology evidence="6">Peripheral membrane protein</topology>
    </subcellularLocation>
</comment>
<comment type="similarity">
    <text evidence="1 6 7 8">Belongs to the TRAFAC class TrmE-Era-EngA-EngB-Septin-like GTPase superfamily. Era GTPase family.</text>
</comment>
<feature type="binding site" evidence="6">
    <location>
        <begin position="21"/>
        <end position="28"/>
    </location>
    <ligand>
        <name>GTP</name>
        <dbReference type="ChEBI" id="CHEBI:37565"/>
    </ligand>
</feature>
<evidence type="ECO:0000256" key="7">
    <source>
        <dbReference type="PROSITE-ProRule" id="PRU01050"/>
    </source>
</evidence>
<keyword evidence="6" id="KW-0699">rRNA-binding</keyword>
<dbReference type="NCBIfam" id="TIGR00436">
    <property type="entry name" value="era"/>
    <property type="match status" value="1"/>
</dbReference>
<feature type="region of interest" description="G4" evidence="7">
    <location>
        <begin position="131"/>
        <end position="134"/>
    </location>
</feature>
<feature type="region of interest" description="G5" evidence="7">
    <location>
        <begin position="160"/>
        <end position="162"/>
    </location>
</feature>
<dbReference type="Proteomes" id="UP000004431">
    <property type="component" value="Unassembled WGS sequence"/>
</dbReference>
<accession>A0ABP2J3R8</accession>
<feature type="region of interest" description="G2" evidence="7">
    <location>
        <begin position="47"/>
        <end position="51"/>
    </location>
</feature>
<evidence type="ECO:0000256" key="8">
    <source>
        <dbReference type="RuleBase" id="RU003761"/>
    </source>
</evidence>
<dbReference type="InterPro" id="IPR005225">
    <property type="entry name" value="Small_GTP-bd"/>
</dbReference>
<feature type="region of interest" description="G1" evidence="7">
    <location>
        <begin position="21"/>
        <end position="28"/>
    </location>
</feature>
<keyword evidence="12" id="KW-1185">Reference proteome</keyword>
<dbReference type="CDD" id="cd04163">
    <property type="entry name" value="Era"/>
    <property type="match status" value="1"/>
</dbReference>
<dbReference type="InterPro" id="IPR005662">
    <property type="entry name" value="GTPase_Era-like"/>
</dbReference>
<keyword evidence="3 6" id="KW-0547">Nucleotide-binding</keyword>
<proteinExistence type="inferred from homology"/>
<evidence type="ECO:0000313" key="11">
    <source>
        <dbReference type="EMBL" id="EFL44709.1"/>
    </source>
</evidence>
<dbReference type="InterPro" id="IPR009019">
    <property type="entry name" value="KH_sf_prok-type"/>
</dbReference>
<feature type="region of interest" description="G3" evidence="7">
    <location>
        <begin position="68"/>
        <end position="71"/>
    </location>
</feature>
<dbReference type="Pfam" id="PF07650">
    <property type="entry name" value="KH_2"/>
    <property type="match status" value="1"/>
</dbReference>
<evidence type="ECO:0000313" key="12">
    <source>
        <dbReference type="Proteomes" id="UP000004431"/>
    </source>
</evidence>
<dbReference type="PROSITE" id="PS51713">
    <property type="entry name" value="G_ERA"/>
    <property type="match status" value="1"/>
</dbReference>
<keyword evidence="4 6" id="KW-0694">RNA-binding</keyword>
<comment type="subunit">
    <text evidence="6">Monomer.</text>
</comment>
<evidence type="ECO:0000259" key="9">
    <source>
        <dbReference type="PROSITE" id="PS50823"/>
    </source>
</evidence>
<keyword evidence="6" id="KW-0690">Ribosome biogenesis</keyword>
<keyword evidence="5 6" id="KW-0342">GTP-binding</keyword>
<dbReference type="HAMAP" id="MF_00367">
    <property type="entry name" value="GTPase_Era"/>
    <property type="match status" value="1"/>
</dbReference>
<dbReference type="InterPro" id="IPR004044">
    <property type="entry name" value="KH_dom_type_2"/>
</dbReference>
<dbReference type="PROSITE" id="PS50823">
    <property type="entry name" value="KH_TYPE_2"/>
    <property type="match status" value="1"/>
</dbReference>
<comment type="caution">
    <text evidence="11">The sequence shown here is derived from an EMBL/GenBank/DDBJ whole genome shotgun (WGS) entry which is preliminary data.</text>
</comment>